<dbReference type="PANTHER" id="PTHR33603">
    <property type="entry name" value="METHYLTRANSFERASE"/>
    <property type="match status" value="1"/>
</dbReference>
<dbReference type="PIRSF" id="PIRSF004505">
    <property type="entry name" value="MT_bac"/>
    <property type="match status" value="1"/>
</dbReference>
<evidence type="ECO:0000256" key="5">
    <source>
        <dbReference type="HAMAP-Rule" id="MF_00658"/>
    </source>
</evidence>
<dbReference type="HAMAP" id="MF_00658">
    <property type="entry name" value="23SrRNA_methyltr_H"/>
    <property type="match status" value="1"/>
</dbReference>
<dbReference type="PANTHER" id="PTHR33603:SF1">
    <property type="entry name" value="RIBOSOMAL RNA LARGE SUBUNIT METHYLTRANSFERASE H"/>
    <property type="match status" value="1"/>
</dbReference>
<dbReference type="EC" id="2.1.1.177" evidence="5"/>
<reference evidence="6 8" key="2">
    <citation type="submission" date="2018-07" db="EMBL/GenBank/DDBJ databases">
        <title>Complete genome of the Arcobacter trophiarum type strain LMG 25534.</title>
        <authorList>
            <person name="Miller W.G."/>
            <person name="Yee E."/>
        </authorList>
    </citation>
    <scope>NUCLEOTIDE SEQUENCE [LARGE SCALE GENOMIC DNA]</scope>
    <source>
        <strain evidence="6 8">LMG 25534</strain>
    </source>
</reference>
<organism evidence="6 8">
    <name type="scientific">Aliarcobacter trophiarum LMG 25534</name>
    <dbReference type="NCBI Taxonomy" id="1032241"/>
    <lineage>
        <taxon>Bacteria</taxon>
        <taxon>Pseudomonadati</taxon>
        <taxon>Campylobacterota</taxon>
        <taxon>Epsilonproteobacteria</taxon>
        <taxon>Campylobacterales</taxon>
        <taxon>Arcobacteraceae</taxon>
        <taxon>Aliarcobacter</taxon>
    </lineage>
</organism>
<proteinExistence type="inferred from homology"/>
<reference evidence="7 9" key="1">
    <citation type="submission" date="2017-10" db="EMBL/GenBank/DDBJ databases">
        <title>Genomics of the genus Arcobacter.</title>
        <authorList>
            <person name="Perez-Cataluna A."/>
            <person name="Figueras M.J."/>
        </authorList>
    </citation>
    <scope>NUCLEOTIDE SEQUENCE [LARGE SCALE GENOMIC DNA]</scope>
    <source>
        <strain evidence="7 9">LMG 25534</strain>
    </source>
</reference>
<dbReference type="EMBL" id="CP031367">
    <property type="protein sequence ID" value="AXK49370.1"/>
    <property type="molecule type" value="Genomic_DNA"/>
</dbReference>
<keyword evidence="3 5" id="KW-0949">S-adenosyl-L-methionine</keyword>
<evidence type="ECO:0000313" key="7">
    <source>
        <dbReference type="EMBL" id="RXJ92012.1"/>
    </source>
</evidence>
<dbReference type="AlphaFoldDB" id="A0AAD0QN44"/>
<keyword evidence="9" id="KW-1185">Reference proteome</keyword>
<comment type="subunit">
    <text evidence="5">Homodimer.</text>
</comment>
<dbReference type="InterPro" id="IPR029026">
    <property type="entry name" value="tRNA_m1G_MTases_N"/>
</dbReference>
<dbReference type="KEGG" id="atp:ATR_1531"/>
<dbReference type="InterPro" id="IPR003742">
    <property type="entry name" value="RlmH-like"/>
</dbReference>
<dbReference type="SUPFAM" id="SSF75217">
    <property type="entry name" value="alpha/beta knot"/>
    <property type="match status" value="1"/>
</dbReference>
<name>A0AAD0QN44_9BACT</name>
<comment type="catalytic activity">
    <reaction evidence="5">
        <text>pseudouridine(1915) in 23S rRNA + S-adenosyl-L-methionine = N(3)-methylpseudouridine(1915) in 23S rRNA + S-adenosyl-L-homocysteine + H(+)</text>
        <dbReference type="Rhea" id="RHEA:42752"/>
        <dbReference type="Rhea" id="RHEA-COMP:10221"/>
        <dbReference type="Rhea" id="RHEA-COMP:10222"/>
        <dbReference type="ChEBI" id="CHEBI:15378"/>
        <dbReference type="ChEBI" id="CHEBI:57856"/>
        <dbReference type="ChEBI" id="CHEBI:59789"/>
        <dbReference type="ChEBI" id="CHEBI:65314"/>
        <dbReference type="ChEBI" id="CHEBI:74486"/>
        <dbReference type="EC" id="2.1.1.177"/>
    </reaction>
</comment>
<keyword evidence="5" id="KW-0698">rRNA processing</keyword>
<evidence type="ECO:0000256" key="1">
    <source>
        <dbReference type="ARBA" id="ARBA00022603"/>
    </source>
</evidence>
<dbReference type="Gene3D" id="3.40.1280.10">
    <property type="match status" value="1"/>
</dbReference>
<dbReference type="RefSeq" id="WP_115428850.1">
    <property type="nucleotide sequence ID" value="NZ_CP031367.1"/>
</dbReference>
<evidence type="ECO:0000256" key="4">
    <source>
        <dbReference type="ARBA" id="ARBA00038303"/>
    </source>
</evidence>
<protein>
    <recommendedName>
        <fullName evidence="5">Ribosomal RNA large subunit methyltransferase H</fullName>
        <ecNumber evidence="5">2.1.1.177</ecNumber>
    </recommendedName>
    <alternativeName>
        <fullName evidence="5">23S rRNA (pseudouridine1915-N3)-methyltransferase</fullName>
    </alternativeName>
    <alternativeName>
        <fullName evidence="5">23S rRNA m3Psi1915 methyltransferase</fullName>
    </alternativeName>
    <alternativeName>
        <fullName evidence="5">rRNA (pseudouridine-N3-)-methyltransferase RlmH</fullName>
    </alternativeName>
</protein>
<comment type="similarity">
    <text evidence="4 5">Belongs to the RNA methyltransferase RlmH family.</text>
</comment>
<evidence type="ECO:0000256" key="2">
    <source>
        <dbReference type="ARBA" id="ARBA00022679"/>
    </source>
</evidence>
<dbReference type="CDD" id="cd18081">
    <property type="entry name" value="RlmH-like"/>
    <property type="match status" value="1"/>
</dbReference>
<feature type="binding site" evidence="5">
    <location>
        <begin position="119"/>
        <end position="124"/>
    </location>
    <ligand>
        <name>S-adenosyl-L-methionine</name>
        <dbReference type="ChEBI" id="CHEBI:59789"/>
    </ligand>
</feature>
<sequence>MKINIYSIVKPTNDDFDKLIKEFIKMSSKYATVKTHYIFNNEIAKAQNIGEIEAKKIYTKTYLPYLKGYNIALDVLGNSVDSFSFSKLLEDKNEINFFIGGAYGFEKEFLTLCNSVISLSNLTFAHKVATLVLSEQVFRSLSILNNHPYHK</sequence>
<accession>A0AAD0QN44</accession>
<dbReference type="Proteomes" id="UP000254504">
    <property type="component" value="Chromosome"/>
</dbReference>
<evidence type="ECO:0000313" key="6">
    <source>
        <dbReference type="EMBL" id="AXK49370.1"/>
    </source>
</evidence>
<dbReference type="GO" id="GO:0070038">
    <property type="term" value="F:rRNA (pseudouridine-N3-)-methyltransferase activity"/>
    <property type="evidence" value="ECO:0007669"/>
    <property type="project" value="UniProtKB-UniRule"/>
</dbReference>
<feature type="binding site" evidence="5">
    <location>
        <position position="100"/>
    </location>
    <ligand>
        <name>S-adenosyl-L-methionine</name>
        <dbReference type="ChEBI" id="CHEBI:59789"/>
    </ligand>
</feature>
<feature type="binding site" evidence="5">
    <location>
        <position position="73"/>
    </location>
    <ligand>
        <name>S-adenosyl-L-methionine</name>
        <dbReference type="ChEBI" id="CHEBI:59789"/>
    </ligand>
</feature>
<evidence type="ECO:0000313" key="8">
    <source>
        <dbReference type="Proteomes" id="UP000254504"/>
    </source>
</evidence>
<dbReference type="GO" id="GO:0005737">
    <property type="term" value="C:cytoplasm"/>
    <property type="evidence" value="ECO:0007669"/>
    <property type="project" value="UniProtKB-SubCell"/>
</dbReference>
<keyword evidence="5" id="KW-0963">Cytoplasm</keyword>
<keyword evidence="2 5" id="KW-0808">Transferase</keyword>
<evidence type="ECO:0000313" key="9">
    <source>
        <dbReference type="Proteomes" id="UP000289132"/>
    </source>
</evidence>
<comment type="function">
    <text evidence="5">Specifically methylates the pseudouridine at position 1915 (m3Psi1915) in 23S rRNA.</text>
</comment>
<evidence type="ECO:0000256" key="3">
    <source>
        <dbReference type="ARBA" id="ARBA00022691"/>
    </source>
</evidence>
<dbReference type="EMBL" id="PDKD01000006">
    <property type="protein sequence ID" value="RXJ92012.1"/>
    <property type="molecule type" value="Genomic_DNA"/>
</dbReference>
<keyword evidence="1 5" id="KW-0489">Methyltransferase</keyword>
<gene>
    <name evidence="5" type="primary">rlmH</name>
    <name evidence="6" type="ORF">ATR_1531</name>
    <name evidence="7" type="ORF">CRU87_05125</name>
</gene>
<dbReference type="InterPro" id="IPR029028">
    <property type="entry name" value="Alpha/beta_knot_MTases"/>
</dbReference>
<dbReference type="Proteomes" id="UP000289132">
    <property type="component" value="Unassembled WGS sequence"/>
</dbReference>
<dbReference type="Pfam" id="PF02590">
    <property type="entry name" value="SPOUT_MTase"/>
    <property type="match status" value="1"/>
</dbReference>
<comment type="subcellular location">
    <subcellularLocation>
        <location evidence="5">Cytoplasm</location>
    </subcellularLocation>
</comment>